<comment type="caution">
    <text evidence="11">The sequence shown here is derived from an EMBL/GenBank/DDBJ whole genome shotgun (WGS) entry which is preliminary data.</text>
</comment>
<accession>A0ABV9GRI9</accession>
<evidence type="ECO:0000313" key="12">
    <source>
        <dbReference type="Proteomes" id="UP001596022"/>
    </source>
</evidence>
<evidence type="ECO:0000256" key="6">
    <source>
        <dbReference type="ARBA" id="ARBA00022777"/>
    </source>
</evidence>
<dbReference type="InterPro" id="IPR004358">
    <property type="entry name" value="Sig_transdc_His_kin-like_C"/>
</dbReference>
<dbReference type="Proteomes" id="UP001596022">
    <property type="component" value="Unassembled WGS sequence"/>
</dbReference>
<keyword evidence="12" id="KW-1185">Reference proteome</keyword>
<dbReference type="InterPro" id="IPR036890">
    <property type="entry name" value="HATPase_C_sf"/>
</dbReference>
<protein>
    <recommendedName>
        <fullName evidence="2">histidine kinase</fullName>
        <ecNumber evidence="2">2.7.13.3</ecNumber>
    </recommendedName>
</protein>
<dbReference type="Gene3D" id="3.30.565.10">
    <property type="entry name" value="Histidine kinase-like ATPase, C-terminal domain"/>
    <property type="match status" value="1"/>
</dbReference>
<evidence type="ECO:0000256" key="4">
    <source>
        <dbReference type="ARBA" id="ARBA00022679"/>
    </source>
</evidence>
<dbReference type="PANTHER" id="PTHR43711">
    <property type="entry name" value="TWO-COMPONENT HISTIDINE KINASE"/>
    <property type="match status" value="1"/>
</dbReference>
<dbReference type="SUPFAM" id="SSF47384">
    <property type="entry name" value="Homodimeric domain of signal transducing histidine kinase"/>
    <property type="match status" value="1"/>
</dbReference>
<dbReference type="GO" id="GO:0016301">
    <property type="term" value="F:kinase activity"/>
    <property type="evidence" value="ECO:0007669"/>
    <property type="project" value="UniProtKB-KW"/>
</dbReference>
<dbReference type="InterPro" id="IPR036097">
    <property type="entry name" value="HisK_dim/P_sf"/>
</dbReference>
<dbReference type="PANTHER" id="PTHR43711:SF1">
    <property type="entry name" value="HISTIDINE KINASE 1"/>
    <property type="match status" value="1"/>
</dbReference>
<dbReference type="InterPro" id="IPR003661">
    <property type="entry name" value="HisK_dim/P_dom"/>
</dbReference>
<dbReference type="CDD" id="cd16922">
    <property type="entry name" value="HATPase_EvgS-ArcB-TorS-like"/>
    <property type="match status" value="1"/>
</dbReference>
<evidence type="ECO:0000256" key="2">
    <source>
        <dbReference type="ARBA" id="ARBA00012438"/>
    </source>
</evidence>
<feature type="transmembrane region" description="Helical" evidence="9">
    <location>
        <begin position="12"/>
        <end position="30"/>
    </location>
</feature>
<evidence type="ECO:0000256" key="8">
    <source>
        <dbReference type="ARBA" id="ARBA00023012"/>
    </source>
</evidence>
<keyword evidence="8" id="KW-0902">Two-component regulatory system</keyword>
<dbReference type="Pfam" id="PF00512">
    <property type="entry name" value="HisKA"/>
    <property type="match status" value="1"/>
</dbReference>
<evidence type="ECO:0000259" key="10">
    <source>
        <dbReference type="PROSITE" id="PS50109"/>
    </source>
</evidence>
<dbReference type="PROSITE" id="PS50109">
    <property type="entry name" value="HIS_KIN"/>
    <property type="match status" value="1"/>
</dbReference>
<keyword evidence="9" id="KW-1133">Transmembrane helix</keyword>
<dbReference type="EC" id="2.7.13.3" evidence="2"/>
<keyword evidence="3" id="KW-0597">Phosphoprotein</keyword>
<keyword evidence="6 11" id="KW-0418">Kinase</keyword>
<evidence type="ECO:0000256" key="3">
    <source>
        <dbReference type="ARBA" id="ARBA00022553"/>
    </source>
</evidence>
<evidence type="ECO:0000256" key="9">
    <source>
        <dbReference type="SAM" id="Phobius"/>
    </source>
</evidence>
<dbReference type="RefSeq" id="WP_376847699.1">
    <property type="nucleotide sequence ID" value="NZ_JBHSFW010000032.1"/>
</dbReference>
<proteinExistence type="predicted"/>
<dbReference type="SMART" id="SM00388">
    <property type="entry name" value="HisKA"/>
    <property type="match status" value="1"/>
</dbReference>
<dbReference type="SMART" id="SM00387">
    <property type="entry name" value="HATPase_c"/>
    <property type="match status" value="1"/>
</dbReference>
<dbReference type="EMBL" id="JBHSFW010000032">
    <property type="protein sequence ID" value="MFC4620587.1"/>
    <property type="molecule type" value="Genomic_DNA"/>
</dbReference>
<keyword evidence="4" id="KW-0808">Transferase</keyword>
<dbReference type="PRINTS" id="PR00344">
    <property type="entry name" value="BCTRLSENSOR"/>
</dbReference>
<dbReference type="InterPro" id="IPR003594">
    <property type="entry name" value="HATPase_dom"/>
</dbReference>
<comment type="catalytic activity">
    <reaction evidence="1">
        <text>ATP + protein L-histidine = ADP + protein N-phospho-L-histidine.</text>
        <dbReference type="EC" id="2.7.13.3"/>
    </reaction>
</comment>
<reference evidence="12" key="1">
    <citation type="journal article" date="2019" name="Int. J. Syst. Evol. Microbiol.">
        <title>The Global Catalogue of Microorganisms (GCM) 10K type strain sequencing project: providing services to taxonomists for standard genome sequencing and annotation.</title>
        <authorList>
            <consortium name="The Broad Institute Genomics Platform"/>
            <consortium name="The Broad Institute Genome Sequencing Center for Infectious Disease"/>
            <person name="Wu L."/>
            <person name="Ma J."/>
        </authorList>
    </citation>
    <scope>NUCLEOTIDE SEQUENCE [LARGE SCALE GENOMIC DNA]</scope>
    <source>
        <strain evidence="12">CGMCC 1.16306</strain>
    </source>
</reference>
<keyword evidence="9" id="KW-0472">Membrane</keyword>
<dbReference type="Gene3D" id="1.10.287.130">
    <property type="match status" value="1"/>
</dbReference>
<feature type="transmembrane region" description="Helical" evidence="9">
    <location>
        <begin position="45"/>
        <end position="66"/>
    </location>
</feature>
<evidence type="ECO:0000313" key="11">
    <source>
        <dbReference type="EMBL" id="MFC4620587.1"/>
    </source>
</evidence>
<evidence type="ECO:0000256" key="5">
    <source>
        <dbReference type="ARBA" id="ARBA00022741"/>
    </source>
</evidence>
<organism evidence="11 12">
    <name type="scientific">Camelliibacillus cellulosilyticus</name>
    <dbReference type="NCBI Taxonomy" id="2174486"/>
    <lineage>
        <taxon>Bacteria</taxon>
        <taxon>Bacillati</taxon>
        <taxon>Bacillota</taxon>
        <taxon>Bacilli</taxon>
        <taxon>Bacillales</taxon>
        <taxon>Sporolactobacillaceae</taxon>
        <taxon>Camelliibacillus</taxon>
    </lineage>
</organism>
<dbReference type="InterPro" id="IPR005467">
    <property type="entry name" value="His_kinase_dom"/>
</dbReference>
<gene>
    <name evidence="11" type="ORF">ACFO4N_18015</name>
</gene>
<dbReference type="SUPFAM" id="SSF55874">
    <property type="entry name" value="ATPase domain of HSP90 chaperone/DNA topoisomerase II/histidine kinase"/>
    <property type="match status" value="1"/>
</dbReference>
<keyword evidence="9" id="KW-0812">Transmembrane</keyword>
<evidence type="ECO:0000256" key="7">
    <source>
        <dbReference type="ARBA" id="ARBA00022840"/>
    </source>
</evidence>
<dbReference type="Pfam" id="PF02518">
    <property type="entry name" value="HATPase_c"/>
    <property type="match status" value="1"/>
</dbReference>
<sequence>MKLPEIVKRIFGILSFVTALTLFWSVAYWLTSWFYDSIHYIPHGFFRQLINSILGFFLFGFCIYFIQKIKWVRKQQEKVLHPIINAMKMMAEGNFNIDLSFYNNQFHGDTNHPYFKIVESVREMAAKLGEMESMRQEFISNVSHEIQSPLTSITGFAHALKNSDLSPEERHHYLEIIETECNRLSKLSENLLKLTTLESDPTPLKPKTYRLDHQLRRIILACEPQWAEKDINMEISLANITTTADEDLMDQVWINLIHNGIKFTPRGGTISVTAFKTTEGDVVVKIKDTGIGISKDSLMHIFERFYKADKSRNRNTAGSGLGLSIVKKIIDIHKGEIRVQSELGKGTEFTIRLTNHRND</sequence>
<evidence type="ECO:0000256" key="1">
    <source>
        <dbReference type="ARBA" id="ARBA00000085"/>
    </source>
</evidence>
<dbReference type="CDD" id="cd00082">
    <property type="entry name" value="HisKA"/>
    <property type="match status" value="1"/>
</dbReference>
<keyword evidence="7" id="KW-0067">ATP-binding</keyword>
<name>A0ABV9GRI9_9BACL</name>
<feature type="domain" description="Histidine kinase" evidence="10">
    <location>
        <begin position="141"/>
        <end position="357"/>
    </location>
</feature>
<dbReference type="InterPro" id="IPR050736">
    <property type="entry name" value="Sensor_HK_Regulatory"/>
</dbReference>
<keyword evidence="5" id="KW-0547">Nucleotide-binding</keyword>